<keyword evidence="4" id="KW-1185">Reference proteome</keyword>
<dbReference type="CDD" id="cd06530">
    <property type="entry name" value="S26_SPase_I"/>
    <property type="match status" value="1"/>
</dbReference>
<dbReference type="EC" id="3.4.21.89" evidence="3"/>
<reference evidence="3 4" key="1">
    <citation type="submission" date="2019-01" db="EMBL/GenBank/DDBJ databases">
        <authorList>
            <consortium name="Pathogen Informatics"/>
        </authorList>
    </citation>
    <scope>NUCLEOTIDE SEQUENCE [LARGE SCALE GENOMIC DNA]</scope>
    <source>
        <strain evidence="3 4">NCTC10172</strain>
    </source>
</reference>
<keyword evidence="1" id="KW-0175">Coiled coil</keyword>
<dbReference type="GO" id="GO:0004252">
    <property type="term" value="F:serine-type endopeptidase activity"/>
    <property type="evidence" value="ECO:0007669"/>
    <property type="project" value="InterPro"/>
</dbReference>
<dbReference type="GO" id="GO:0006465">
    <property type="term" value="P:signal peptide processing"/>
    <property type="evidence" value="ECO:0007669"/>
    <property type="project" value="InterPro"/>
</dbReference>
<keyword evidence="3" id="KW-0378">Hydrolase</keyword>
<dbReference type="KEGG" id="ahk:NCTC10172_00467"/>
<accession>A0A449BJ19</accession>
<evidence type="ECO:0000256" key="2">
    <source>
        <dbReference type="SAM" id="Phobius"/>
    </source>
</evidence>
<keyword evidence="2" id="KW-0472">Membrane</keyword>
<feature type="transmembrane region" description="Helical" evidence="2">
    <location>
        <begin position="12"/>
        <end position="34"/>
    </location>
</feature>
<sequence length="252" mass="28790">MGSKLKKTVKFLSNILFYLILAISLFVLVLVISIKKNSEDAATVFGYQLRIVQSSSMEKHESVDTSHFDIKDIKVKSVVFIKVAPSDNQELNEWYKTIEIGDVLTFKYVYTKQETITHRVIEIKEKDSGYLITLEGDNKAGDSNTLTQVIDTTIIENPNYIIGKVVGQSYLLGLFLYTLRNPIGIILIIIVPCLIIIILQIIKIVSVLHKDKKEKEHSDIIAKQEELLKQQEELLRQAKELEELRKQLNKEG</sequence>
<dbReference type="EMBL" id="LR215050">
    <property type="protein sequence ID" value="VEU82456.1"/>
    <property type="molecule type" value="Genomic_DNA"/>
</dbReference>
<dbReference type="AlphaFoldDB" id="A0A449BJ19"/>
<evidence type="ECO:0000313" key="4">
    <source>
        <dbReference type="Proteomes" id="UP000290909"/>
    </source>
</evidence>
<dbReference type="GO" id="GO:0009003">
    <property type="term" value="F:signal peptidase activity"/>
    <property type="evidence" value="ECO:0007669"/>
    <property type="project" value="UniProtKB-EC"/>
</dbReference>
<dbReference type="InterPro" id="IPR019533">
    <property type="entry name" value="Peptidase_S26"/>
</dbReference>
<evidence type="ECO:0000313" key="3">
    <source>
        <dbReference type="EMBL" id="VEU82456.1"/>
    </source>
</evidence>
<dbReference type="RefSeq" id="WP_035368046.1">
    <property type="nucleotide sequence ID" value="NZ_LR215050.1"/>
</dbReference>
<feature type="transmembrane region" description="Helical" evidence="2">
    <location>
        <begin position="183"/>
        <end position="205"/>
    </location>
</feature>
<name>A0A449BJ19_9MOLU</name>
<keyword evidence="2" id="KW-1133">Transmembrane helix</keyword>
<gene>
    <name evidence="3" type="primary">sipW_1</name>
    <name evidence="3" type="ORF">NCTC10172_00467</name>
</gene>
<organism evidence="3 4">
    <name type="scientific">Acholeplasma hippikon</name>
    <dbReference type="NCBI Taxonomy" id="264636"/>
    <lineage>
        <taxon>Bacteria</taxon>
        <taxon>Bacillati</taxon>
        <taxon>Mycoplasmatota</taxon>
        <taxon>Mollicutes</taxon>
        <taxon>Acholeplasmatales</taxon>
        <taxon>Acholeplasmataceae</taxon>
        <taxon>Acholeplasma</taxon>
    </lineage>
</organism>
<evidence type="ECO:0000256" key="1">
    <source>
        <dbReference type="SAM" id="Coils"/>
    </source>
</evidence>
<keyword evidence="2" id="KW-0812">Transmembrane</keyword>
<feature type="coiled-coil region" evidence="1">
    <location>
        <begin position="221"/>
        <end position="251"/>
    </location>
</feature>
<dbReference type="Proteomes" id="UP000290909">
    <property type="component" value="Chromosome"/>
</dbReference>
<protein>
    <submittedName>
        <fullName evidence="3">Signal peptidase I W</fullName>
        <ecNumber evidence="3">3.4.21.89</ecNumber>
    </submittedName>
</protein>
<proteinExistence type="predicted"/>
<dbReference type="STRING" id="1408416.GCA_000702765_00023"/>